<dbReference type="Proteomes" id="UP000291338">
    <property type="component" value="Unassembled WGS sequence"/>
</dbReference>
<dbReference type="Gene3D" id="1.20.5.300">
    <property type="match status" value="1"/>
</dbReference>
<dbReference type="OrthoDB" id="5771733at2"/>
<dbReference type="Proteomes" id="UP000307362">
    <property type="component" value="Unassembled WGS sequence"/>
</dbReference>
<comment type="similarity">
    <text evidence="1">Belongs to the SlyX family.</text>
</comment>
<dbReference type="HAMAP" id="MF_00715">
    <property type="entry name" value="SlyX"/>
    <property type="match status" value="1"/>
</dbReference>
<dbReference type="Pfam" id="PF04102">
    <property type="entry name" value="SlyX"/>
    <property type="match status" value="1"/>
</dbReference>
<dbReference type="PANTHER" id="PTHR36508">
    <property type="entry name" value="PROTEIN SLYX"/>
    <property type="match status" value="1"/>
</dbReference>
<accession>A0A0S2JX96</accession>
<organism evidence="4 7">
    <name type="scientific">Pseudoalteromonas phenolica</name>
    <dbReference type="NCBI Taxonomy" id="161398"/>
    <lineage>
        <taxon>Bacteria</taxon>
        <taxon>Pseudomonadati</taxon>
        <taxon>Pseudomonadota</taxon>
        <taxon>Gammaproteobacteria</taxon>
        <taxon>Alteromonadales</taxon>
        <taxon>Pseudoalteromonadaceae</taxon>
        <taxon>Pseudoalteromonas</taxon>
    </lineage>
</organism>
<dbReference type="EMBL" id="PPSX01000065">
    <property type="protein sequence ID" value="RZQ52122.1"/>
    <property type="molecule type" value="Genomic_DNA"/>
</dbReference>
<reference evidence="6" key="5">
    <citation type="submission" date="2019-09" db="EMBL/GenBank/DDBJ databases">
        <title>Co-occurence of chitin degradation, pigmentation and bioactivity in marine Pseudoalteromonas.</title>
        <authorList>
            <person name="Sonnenschein E.C."/>
            <person name="Bech P.K."/>
        </authorList>
    </citation>
    <scope>NUCLEOTIDE SEQUENCE</scope>
    <source>
        <strain evidence="6">S1189</strain>
    </source>
</reference>
<reference evidence="9" key="4">
    <citation type="submission" date="2019-06" db="EMBL/GenBank/DDBJ databases">
        <title>Co-occurence of chitin degradation, pigmentation and bioactivity in marine Pseudoalteromonas.</title>
        <authorList>
            <person name="Sonnenschein E.C."/>
            <person name="Bech P.K."/>
        </authorList>
    </citation>
    <scope>NUCLEOTIDE SEQUENCE [LARGE SCALE GENOMIC DNA]</scope>
    <source>
        <strain evidence="9">S1189</strain>
    </source>
</reference>
<reference evidence="4 7" key="1">
    <citation type="submission" date="2015-11" db="EMBL/GenBank/DDBJ databases">
        <authorList>
            <person name="Zhang Y."/>
            <person name="Guo Z."/>
        </authorList>
    </citation>
    <scope>NUCLEOTIDE SEQUENCE [LARGE SCALE GENOMIC DNA]</scope>
    <source>
        <strain evidence="4 7">KCTC 12086</strain>
    </source>
</reference>
<keyword evidence="7" id="KW-1185">Reference proteome</keyword>
<reference evidence="5 8" key="3">
    <citation type="submission" date="2018-01" db="EMBL/GenBank/DDBJ databases">
        <title>Co-occurrence of chitin degradation, pigmentation and bioactivity in marine Pseudoalteromonas.</title>
        <authorList>
            <person name="Paulsen S."/>
            <person name="Gram L."/>
            <person name="Machado H."/>
        </authorList>
    </citation>
    <scope>NUCLEOTIDE SEQUENCE [LARGE SCALE GENOMIC DNA]</scope>
    <source>
        <strain evidence="5 8">S3898</strain>
    </source>
</reference>
<evidence type="ECO:0000313" key="4">
    <source>
        <dbReference type="EMBL" id="ALO40683.1"/>
    </source>
</evidence>
<dbReference type="STRING" id="161398.PP2015_155"/>
<sequence>MTELENRVMELEAKIAFQDDTIETLNDELRTHQKHLAKMQRQLELLAQKIKEGGDSGLMPQHQEPPPPHY</sequence>
<reference evidence="6 9" key="2">
    <citation type="submission" date="2017-12" db="EMBL/GenBank/DDBJ databases">
        <authorList>
            <person name="Paulsen S."/>
            <person name="Gram L.K."/>
        </authorList>
    </citation>
    <scope>NUCLEOTIDE SEQUENCE [LARGE SCALE GENOMIC DNA]</scope>
    <source>
        <strain evidence="6 9">S1189</strain>
    </source>
</reference>
<dbReference type="PATRIC" id="fig|161398.10.peg.160"/>
<evidence type="ECO:0000256" key="2">
    <source>
        <dbReference type="SAM" id="Coils"/>
    </source>
</evidence>
<dbReference type="EMBL" id="PNCM01000011">
    <property type="protein sequence ID" value="TMP82423.1"/>
    <property type="molecule type" value="Genomic_DNA"/>
</dbReference>
<proteinExistence type="inferred from homology"/>
<feature type="region of interest" description="Disordered" evidence="3">
    <location>
        <begin position="49"/>
        <end position="70"/>
    </location>
</feature>
<evidence type="ECO:0000313" key="7">
    <source>
        <dbReference type="Proteomes" id="UP000061457"/>
    </source>
</evidence>
<evidence type="ECO:0000313" key="5">
    <source>
        <dbReference type="EMBL" id="RZQ52122.1"/>
    </source>
</evidence>
<dbReference type="EMBL" id="CP013187">
    <property type="protein sequence ID" value="ALO40683.1"/>
    <property type="molecule type" value="Genomic_DNA"/>
</dbReference>
<evidence type="ECO:0000313" key="9">
    <source>
        <dbReference type="Proteomes" id="UP000307362"/>
    </source>
</evidence>
<evidence type="ECO:0000256" key="3">
    <source>
        <dbReference type="SAM" id="MobiDB-lite"/>
    </source>
</evidence>
<evidence type="ECO:0000256" key="1">
    <source>
        <dbReference type="HAMAP-Rule" id="MF_00715"/>
    </source>
</evidence>
<evidence type="ECO:0000313" key="6">
    <source>
        <dbReference type="EMBL" id="TMP82423.1"/>
    </source>
</evidence>
<protein>
    <recommendedName>
        <fullName evidence="1">Protein SlyX homolog</fullName>
    </recommendedName>
</protein>
<dbReference type="PANTHER" id="PTHR36508:SF1">
    <property type="entry name" value="PROTEIN SLYX"/>
    <property type="match status" value="1"/>
</dbReference>
<evidence type="ECO:0000313" key="8">
    <source>
        <dbReference type="Proteomes" id="UP000291338"/>
    </source>
</evidence>
<feature type="coiled-coil region" evidence="2">
    <location>
        <begin position="1"/>
        <end position="49"/>
    </location>
</feature>
<dbReference type="Proteomes" id="UP000061457">
    <property type="component" value="Chromosome I"/>
</dbReference>
<name>A0A0S2JX96_9GAMM</name>
<keyword evidence="2" id="KW-0175">Coiled coil</keyword>
<dbReference type="InterPro" id="IPR007236">
    <property type="entry name" value="SlyX"/>
</dbReference>
<dbReference type="RefSeq" id="WP_058028475.1">
    <property type="nucleotide sequence ID" value="NZ_CP013187.1"/>
</dbReference>
<dbReference type="AlphaFoldDB" id="A0A0S2JX96"/>
<dbReference type="KEGG" id="pphe:PP2015_155"/>
<gene>
    <name evidence="1" type="primary">slyX</name>
    <name evidence="5" type="ORF">C1E23_16025</name>
    <name evidence="6" type="ORF">CWB73_04820</name>
    <name evidence="4" type="ORF">PP2015_155</name>
</gene>